<feature type="coiled-coil region" evidence="1">
    <location>
        <begin position="1"/>
        <end position="91"/>
    </location>
</feature>
<evidence type="ECO:0000313" key="3">
    <source>
        <dbReference type="Proteomes" id="UP000220158"/>
    </source>
</evidence>
<evidence type="ECO:0008006" key="4">
    <source>
        <dbReference type="Google" id="ProtNLM"/>
    </source>
</evidence>
<name>A0A1J1HAD3_PLARL</name>
<keyword evidence="3" id="KW-1185">Reference proteome</keyword>
<gene>
    <name evidence="2" type="ORF">PRELSG_1247000</name>
</gene>
<dbReference type="EMBL" id="LN835307">
    <property type="protein sequence ID" value="CRH01583.1"/>
    <property type="molecule type" value="Genomic_DNA"/>
</dbReference>
<evidence type="ECO:0000256" key="1">
    <source>
        <dbReference type="SAM" id="Coils"/>
    </source>
</evidence>
<protein>
    <recommendedName>
        <fullName evidence="4">GRIP domain-containing protein</fullName>
    </recommendedName>
</protein>
<dbReference type="RefSeq" id="XP_028534582.1">
    <property type="nucleotide sequence ID" value="XM_028678276.1"/>
</dbReference>
<dbReference type="VEuPathDB" id="PlasmoDB:PRELSG_1247000"/>
<reference evidence="2 3" key="1">
    <citation type="submission" date="2015-04" db="EMBL/GenBank/DDBJ databases">
        <authorList>
            <consortium name="Pathogen Informatics"/>
        </authorList>
    </citation>
    <scope>NUCLEOTIDE SEQUENCE [LARGE SCALE GENOMIC DNA]</scope>
    <source>
        <strain evidence="2 3">SGS1</strain>
    </source>
</reference>
<dbReference type="OrthoDB" id="370926at2759"/>
<sequence length="244" mass="29180">MEGFLEKLKKISEQYNNLLLEKKIIDKRIASIEENISKYEETRQKSIKEVEFKKNQLLKNKNKHLIKCQKMEELNNKLNEILIRKQSIDDEEEKKIVKKQIDMVNNTYVLLKNVQKLNDVIIKNNEYYKLITDKIHNNGFHNKKTLNILNCFLNKNRANIQDKDNENTTNNFKIIPTNETNKNLIYLFSKSHTTLSLEKQQFLFVLLMNVLKKILDLKKDIIYDKNISNDIIHNFLYENYISLQ</sequence>
<keyword evidence="1" id="KW-0175">Coiled coil</keyword>
<dbReference type="AlphaFoldDB" id="A0A1J1HAD3"/>
<organism evidence="2 3">
    <name type="scientific">Plasmodium relictum</name>
    <dbReference type="NCBI Taxonomy" id="85471"/>
    <lineage>
        <taxon>Eukaryota</taxon>
        <taxon>Sar</taxon>
        <taxon>Alveolata</taxon>
        <taxon>Apicomplexa</taxon>
        <taxon>Aconoidasida</taxon>
        <taxon>Haemosporida</taxon>
        <taxon>Plasmodiidae</taxon>
        <taxon>Plasmodium</taxon>
        <taxon>Plasmodium (Haemamoeba)</taxon>
    </lineage>
</organism>
<proteinExistence type="predicted"/>
<accession>A0A1J1HAD3</accession>
<dbReference type="Proteomes" id="UP000220158">
    <property type="component" value="Chromosome 12"/>
</dbReference>
<dbReference type="KEGG" id="prel:PRELSG_1247000"/>
<dbReference type="GeneID" id="39737714"/>
<evidence type="ECO:0000313" key="2">
    <source>
        <dbReference type="EMBL" id="CRH01583.1"/>
    </source>
</evidence>